<dbReference type="RefSeq" id="WP_023066800.1">
    <property type="nucleotide sequence ID" value="NZ_AUZM01000027.1"/>
</dbReference>
<evidence type="ECO:0000256" key="5">
    <source>
        <dbReference type="SAM" id="Phobius"/>
    </source>
</evidence>
<feature type="transmembrane region" description="Helical" evidence="5">
    <location>
        <begin position="141"/>
        <end position="161"/>
    </location>
</feature>
<gene>
    <name evidence="6" type="ORF">M595_3036</name>
</gene>
<keyword evidence="2 5" id="KW-0812">Transmembrane</keyword>
<keyword evidence="1" id="KW-1003">Cell membrane</keyword>
<evidence type="ECO:0000256" key="3">
    <source>
        <dbReference type="ARBA" id="ARBA00022989"/>
    </source>
</evidence>
<evidence type="ECO:0000313" key="7">
    <source>
        <dbReference type="Proteomes" id="UP000017127"/>
    </source>
</evidence>
<dbReference type="PANTHER" id="PTHR35529">
    <property type="entry name" value="MANGANESE EFFLUX PUMP MNTP-RELATED"/>
    <property type="match status" value="1"/>
</dbReference>
<dbReference type="OrthoDB" id="571906at2"/>
<feature type="transmembrane region" description="Helical" evidence="5">
    <location>
        <begin position="173"/>
        <end position="191"/>
    </location>
</feature>
<feature type="transmembrane region" description="Helical" evidence="5">
    <location>
        <begin position="69"/>
        <end position="90"/>
    </location>
</feature>
<comment type="caution">
    <text evidence="6">The sequence shown here is derived from an EMBL/GenBank/DDBJ whole genome shotgun (WGS) entry which is preliminary data.</text>
</comment>
<keyword evidence="4 5" id="KW-0472">Membrane</keyword>
<keyword evidence="3 5" id="KW-1133">Transmembrane helix</keyword>
<name>U7QKT6_9CYAN</name>
<accession>U7QKT6</accession>
<organism evidence="6 7">
    <name type="scientific">Lyngbya aestuarii BL J</name>
    <dbReference type="NCBI Taxonomy" id="1348334"/>
    <lineage>
        <taxon>Bacteria</taxon>
        <taxon>Bacillati</taxon>
        <taxon>Cyanobacteriota</taxon>
        <taxon>Cyanophyceae</taxon>
        <taxon>Oscillatoriophycideae</taxon>
        <taxon>Oscillatoriales</taxon>
        <taxon>Microcoleaceae</taxon>
        <taxon>Lyngbya</taxon>
    </lineage>
</organism>
<dbReference type="Pfam" id="PF02659">
    <property type="entry name" value="Mntp"/>
    <property type="match status" value="1"/>
</dbReference>
<dbReference type="AlphaFoldDB" id="U7QKT6"/>
<evidence type="ECO:0000256" key="2">
    <source>
        <dbReference type="ARBA" id="ARBA00022692"/>
    </source>
</evidence>
<keyword evidence="7" id="KW-1185">Reference proteome</keyword>
<dbReference type="PANTHER" id="PTHR35529:SF2">
    <property type="entry name" value="SPORULATION PROTEIN YTAF-RELATED"/>
    <property type="match status" value="1"/>
</dbReference>
<proteinExistence type="predicted"/>
<sequence>MNLLESVLSSIVLSLSTNLDNLTVGMSYGLRNWIIPTSANFVIAILSGLSTWISIHLGDQIRHYLPNSLAGYLGSLILIVIGILSIWQTLISDSSETEEFTSQNSINRLSLRTAILLGLGLTITNLGTGVGAGIAEFNVGLTSFFSFGSSLLTIGGGYWFGKQFNQKPLGIELGLIAGLLLIILGGFNLSGEF</sequence>
<evidence type="ECO:0000256" key="4">
    <source>
        <dbReference type="ARBA" id="ARBA00023136"/>
    </source>
</evidence>
<feature type="transmembrane region" description="Helical" evidence="5">
    <location>
        <begin position="33"/>
        <end position="57"/>
    </location>
</feature>
<evidence type="ECO:0000256" key="1">
    <source>
        <dbReference type="ARBA" id="ARBA00022475"/>
    </source>
</evidence>
<evidence type="ECO:0000313" key="6">
    <source>
        <dbReference type="EMBL" id="ERT07031.1"/>
    </source>
</evidence>
<dbReference type="InterPro" id="IPR003810">
    <property type="entry name" value="Mntp/YtaF"/>
</dbReference>
<dbReference type="Proteomes" id="UP000017127">
    <property type="component" value="Unassembled WGS sequence"/>
</dbReference>
<protein>
    <recommendedName>
        <fullName evidence="8">Manganese efflux pump MntP</fullName>
    </recommendedName>
</protein>
<feature type="transmembrane region" description="Helical" evidence="5">
    <location>
        <begin position="111"/>
        <end position="135"/>
    </location>
</feature>
<evidence type="ECO:0008006" key="8">
    <source>
        <dbReference type="Google" id="ProtNLM"/>
    </source>
</evidence>
<reference evidence="6 7" key="1">
    <citation type="journal article" date="2013" name="Front. Microbiol.">
        <title>Comparative genomic analyses of the cyanobacterium, Lyngbya aestuarii BL J, a powerful hydrogen producer.</title>
        <authorList>
            <person name="Kothari A."/>
            <person name="Vaughn M."/>
            <person name="Garcia-Pichel F."/>
        </authorList>
    </citation>
    <scope>NUCLEOTIDE SEQUENCE [LARGE SCALE GENOMIC DNA]</scope>
    <source>
        <strain evidence="6 7">BL J</strain>
    </source>
</reference>
<dbReference type="EMBL" id="AUZM01000027">
    <property type="protein sequence ID" value="ERT07031.1"/>
    <property type="molecule type" value="Genomic_DNA"/>
</dbReference>